<keyword evidence="1" id="KW-0732">Signal</keyword>
<feature type="chain" id="PRO_5012256972" description="Secreted protein" evidence="1">
    <location>
        <begin position="22"/>
        <end position="83"/>
    </location>
</feature>
<sequence length="83" mass="9307">MNIVAHTLFAALLVTPVAASAQTVSHPKEDKSDPNRMVCRTVETTGSRLGKRKICRTAAEWTEVQAMERRDLDRNQALRTKNN</sequence>
<keyword evidence="3" id="KW-1185">Reference proteome</keyword>
<dbReference type="AlphaFoldDB" id="A0A1V2EV09"/>
<protein>
    <recommendedName>
        <fullName evidence="4">Secreted protein</fullName>
    </recommendedName>
</protein>
<dbReference type="OrthoDB" id="7582966at2"/>
<dbReference type="Proteomes" id="UP000188729">
    <property type="component" value="Unassembled WGS sequence"/>
</dbReference>
<gene>
    <name evidence="2" type="ORF">SPHI_12150</name>
</gene>
<evidence type="ECO:0000256" key="1">
    <source>
        <dbReference type="SAM" id="SignalP"/>
    </source>
</evidence>
<accession>A0A1V2EV09</accession>
<dbReference type="RefSeq" id="WP_076743997.1">
    <property type="nucleotide sequence ID" value="NZ_MPSB01000004.1"/>
</dbReference>
<evidence type="ECO:0000313" key="2">
    <source>
        <dbReference type="EMBL" id="ONF96430.1"/>
    </source>
</evidence>
<organism evidence="2 3">
    <name type="scientific">Sphingomonas jeddahensis</name>
    <dbReference type="NCBI Taxonomy" id="1915074"/>
    <lineage>
        <taxon>Bacteria</taxon>
        <taxon>Pseudomonadati</taxon>
        <taxon>Pseudomonadota</taxon>
        <taxon>Alphaproteobacteria</taxon>
        <taxon>Sphingomonadales</taxon>
        <taxon>Sphingomonadaceae</taxon>
        <taxon>Sphingomonas</taxon>
    </lineage>
</organism>
<name>A0A1V2EV09_9SPHN</name>
<proteinExistence type="predicted"/>
<evidence type="ECO:0000313" key="3">
    <source>
        <dbReference type="Proteomes" id="UP000188729"/>
    </source>
</evidence>
<comment type="caution">
    <text evidence="2">The sequence shown here is derived from an EMBL/GenBank/DDBJ whole genome shotgun (WGS) entry which is preliminary data.</text>
</comment>
<feature type="signal peptide" evidence="1">
    <location>
        <begin position="1"/>
        <end position="21"/>
    </location>
</feature>
<dbReference type="EMBL" id="MPSB01000004">
    <property type="protein sequence ID" value="ONF96430.1"/>
    <property type="molecule type" value="Genomic_DNA"/>
</dbReference>
<evidence type="ECO:0008006" key="4">
    <source>
        <dbReference type="Google" id="ProtNLM"/>
    </source>
</evidence>
<reference evidence="2 3" key="1">
    <citation type="submission" date="2016-11" db="EMBL/GenBank/DDBJ databases">
        <title>Genome sequence of Sphingomonas jeddahensis G39.</title>
        <authorList>
            <person name="Poehlein A."/>
            <person name="Wuebbeler J.H."/>
            <person name="Steinbuechel A."/>
            <person name="Daniel R."/>
        </authorList>
    </citation>
    <scope>NUCLEOTIDE SEQUENCE [LARGE SCALE GENOMIC DNA]</scope>
    <source>
        <strain evidence="2 3">G39</strain>
    </source>
</reference>